<dbReference type="AlphaFoldDB" id="A0A0D9QCV5"/>
<dbReference type="GeneID" id="24270875"/>
<name>A0A0D9QCV5_PLAFR</name>
<dbReference type="Proteomes" id="UP000054561">
    <property type="component" value="Unassembled WGS sequence"/>
</dbReference>
<keyword evidence="3" id="KW-1185">Reference proteome</keyword>
<dbReference type="RefSeq" id="XP_012338586.1">
    <property type="nucleotide sequence ID" value="XM_012483163.1"/>
</dbReference>
<reference evidence="2 3" key="1">
    <citation type="submission" date="2014-03" db="EMBL/GenBank/DDBJ databases">
        <title>The Genome Sequence of Plasmodium fragile nilgiri.</title>
        <authorList>
            <consortium name="The Broad Institute Genomics Platform"/>
            <consortium name="The Broad Institute Genome Sequencing Center for Infectious Disease"/>
            <person name="Neafsey D."/>
            <person name="Duraisingh M."/>
            <person name="Young S.K."/>
            <person name="Zeng Q."/>
            <person name="Gargeya S."/>
            <person name="Abouelleil A."/>
            <person name="Alvarado L."/>
            <person name="Chapman S.B."/>
            <person name="Gainer-Dewar J."/>
            <person name="Goldberg J."/>
            <person name="Griggs A."/>
            <person name="Gujja S."/>
            <person name="Hansen M."/>
            <person name="Howarth C."/>
            <person name="Imamovic A."/>
            <person name="Larimer J."/>
            <person name="Pearson M."/>
            <person name="Poon T.W."/>
            <person name="Priest M."/>
            <person name="Roberts A."/>
            <person name="Saif S."/>
            <person name="Shea T."/>
            <person name="Sykes S."/>
            <person name="Wortman J."/>
            <person name="Nusbaum C."/>
            <person name="Birren B."/>
        </authorList>
    </citation>
    <scope>NUCLEOTIDE SEQUENCE [LARGE SCALE GENOMIC DNA]</scope>
    <source>
        <strain evidence="3">nilgiri</strain>
    </source>
</reference>
<sequence>MSDGALAKILAQYVKDRNLTEGTAIYQGHLWKDIQDQLGLFITDMNNDSEYHNAKNCENAYWQHPEEHGTPGQSPRRMDRSKERVICRLMTQAIYFANAWSKEARNNASHDDQNKEIKGIMRCTIADIYQDILTEAGCEGHWGTYYAWYVVDQISGGLTATRGAQDCERGKYKTIDLKTWPMRSKMKTWLKDNEQMKQKLAQEKIQDGCGGGTVKTKGQLQQEGEIKDDESEHKNDEELKKRMKAAITPILGKLKHAMKQEEITLKASTGPAPTYDSVDDADEQKGDEIDHEMKQAIEDAGEDLKKVIVIPASATPATAATGTAENRPSTEPTDEVCVRTGEYFPPGCNIVTGGEGRDIHAATEL</sequence>
<dbReference type="VEuPathDB" id="PlasmoDB:AK88_05561"/>
<evidence type="ECO:0000313" key="3">
    <source>
        <dbReference type="Proteomes" id="UP000054561"/>
    </source>
</evidence>
<dbReference type="EMBL" id="KQ001790">
    <property type="protein sequence ID" value="KJP84809.1"/>
    <property type="molecule type" value="Genomic_DNA"/>
</dbReference>
<protein>
    <submittedName>
        <fullName evidence="2">Uncharacterized protein</fullName>
    </submittedName>
</protein>
<evidence type="ECO:0000256" key="1">
    <source>
        <dbReference type="SAM" id="MobiDB-lite"/>
    </source>
</evidence>
<evidence type="ECO:0000313" key="2">
    <source>
        <dbReference type="EMBL" id="KJP84809.1"/>
    </source>
</evidence>
<gene>
    <name evidence="2" type="ORF">AK88_05561</name>
</gene>
<proteinExistence type="predicted"/>
<feature type="region of interest" description="Disordered" evidence="1">
    <location>
        <begin position="207"/>
        <end position="238"/>
    </location>
</feature>
<organism evidence="2 3">
    <name type="scientific">Plasmodium fragile</name>
    <dbReference type="NCBI Taxonomy" id="5857"/>
    <lineage>
        <taxon>Eukaryota</taxon>
        <taxon>Sar</taxon>
        <taxon>Alveolata</taxon>
        <taxon>Apicomplexa</taxon>
        <taxon>Aconoidasida</taxon>
        <taxon>Haemosporida</taxon>
        <taxon>Plasmodiidae</taxon>
        <taxon>Plasmodium</taxon>
        <taxon>Plasmodium (Plasmodium)</taxon>
    </lineage>
</organism>
<accession>A0A0D9QCV5</accession>